<accession>A0ABD5ZQQ8</accession>
<organism evidence="2 3">
    <name type="scientific">Halosegnis marinus</name>
    <dbReference type="NCBI Taxonomy" id="3034023"/>
    <lineage>
        <taxon>Archaea</taxon>
        <taxon>Methanobacteriati</taxon>
        <taxon>Methanobacteriota</taxon>
        <taxon>Stenosarchaea group</taxon>
        <taxon>Halobacteria</taxon>
        <taxon>Halobacteriales</taxon>
        <taxon>Natronomonadaceae</taxon>
        <taxon>Halosegnis</taxon>
    </lineage>
</organism>
<dbReference type="SUPFAM" id="SSF52402">
    <property type="entry name" value="Adenine nucleotide alpha hydrolases-like"/>
    <property type="match status" value="1"/>
</dbReference>
<dbReference type="GeneID" id="79267595"/>
<dbReference type="AlphaFoldDB" id="A0ABD5ZQQ8"/>
<evidence type="ECO:0000259" key="1">
    <source>
        <dbReference type="Pfam" id="PF00582"/>
    </source>
</evidence>
<dbReference type="Proteomes" id="UP001596398">
    <property type="component" value="Unassembled WGS sequence"/>
</dbReference>
<reference evidence="2 3" key="1">
    <citation type="journal article" date="2019" name="Int. J. Syst. Evol. Microbiol.">
        <title>The Global Catalogue of Microorganisms (GCM) 10K type strain sequencing project: providing services to taxonomists for standard genome sequencing and annotation.</title>
        <authorList>
            <consortium name="The Broad Institute Genomics Platform"/>
            <consortium name="The Broad Institute Genome Sequencing Center for Infectious Disease"/>
            <person name="Wu L."/>
            <person name="Ma J."/>
        </authorList>
    </citation>
    <scope>NUCLEOTIDE SEQUENCE [LARGE SCALE GENOMIC DNA]</scope>
    <source>
        <strain evidence="2 3">DT85</strain>
    </source>
</reference>
<sequence length="146" mass="15660">MHYFVAYDGSDLSEAALRRVASLADPEEDAVAVGTALPRNDTEFARERGWLDEDEAFDAALVAERARRDVRRTLPAAEYATADVGRHAPAGKVGSALRRMAREADAETVVVGSDNAGGVVTSVSSVASSVAADDEYDVLIVRHDRR</sequence>
<evidence type="ECO:0000313" key="2">
    <source>
        <dbReference type="EMBL" id="MFC7235894.1"/>
    </source>
</evidence>
<dbReference type="Gene3D" id="3.40.50.620">
    <property type="entry name" value="HUPs"/>
    <property type="match status" value="1"/>
</dbReference>
<dbReference type="InterPro" id="IPR014729">
    <property type="entry name" value="Rossmann-like_a/b/a_fold"/>
</dbReference>
<proteinExistence type="predicted"/>
<feature type="domain" description="UspA" evidence="1">
    <location>
        <begin position="5"/>
        <end position="142"/>
    </location>
</feature>
<dbReference type="InterPro" id="IPR006016">
    <property type="entry name" value="UspA"/>
</dbReference>
<protein>
    <submittedName>
        <fullName evidence="2">Universal stress protein</fullName>
    </submittedName>
</protein>
<keyword evidence="3" id="KW-1185">Reference proteome</keyword>
<gene>
    <name evidence="2" type="ORF">ACFQJ4_11260</name>
</gene>
<name>A0ABD5ZQQ8_9EURY</name>
<evidence type="ECO:0000313" key="3">
    <source>
        <dbReference type="Proteomes" id="UP001596398"/>
    </source>
</evidence>
<comment type="caution">
    <text evidence="2">The sequence shown here is derived from an EMBL/GenBank/DDBJ whole genome shotgun (WGS) entry which is preliminary data.</text>
</comment>
<dbReference type="Pfam" id="PF00582">
    <property type="entry name" value="Usp"/>
    <property type="match status" value="1"/>
</dbReference>
<dbReference type="EMBL" id="JBHTAP010000001">
    <property type="protein sequence ID" value="MFC7235894.1"/>
    <property type="molecule type" value="Genomic_DNA"/>
</dbReference>
<dbReference type="RefSeq" id="WP_276234034.1">
    <property type="nucleotide sequence ID" value="NZ_CP119802.1"/>
</dbReference>